<proteinExistence type="inferred from homology"/>
<evidence type="ECO:0000256" key="2">
    <source>
        <dbReference type="ARBA" id="ARBA00023274"/>
    </source>
</evidence>
<comment type="function">
    <text evidence="3 5">This protein binds to the 23S rRNA, and is important in its secondary structure. It is located near the subunit interface in the base of the L7/L12 stalk, and near the tRNA binding site of the peptidyltransferase center.</text>
</comment>
<dbReference type="PANTHER" id="PTHR11655:SF14">
    <property type="entry name" value="LARGE RIBOSOMAL SUBUNIT PROTEIN UL6M"/>
    <property type="match status" value="1"/>
</dbReference>
<dbReference type="Gene3D" id="3.90.930.12">
    <property type="entry name" value="Ribosomal protein L6, alpha-beta domain"/>
    <property type="match status" value="2"/>
</dbReference>
<dbReference type="InterPro" id="IPR036789">
    <property type="entry name" value="Ribosomal_uL6-like_a/b-dom_sf"/>
</dbReference>
<keyword evidence="2 3" id="KW-0687">Ribonucleoprotein</keyword>
<comment type="subunit">
    <text evidence="3">Part of the 50S ribosomal subunit.</text>
</comment>
<dbReference type="Pfam" id="PF00347">
    <property type="entry name" value="Ribosomal_L6"/>
    <property type="match status" value="2"/>
</dbReference>
<dbReference type="PIRSF" id="PIRSF002162">
    <property type="entry name" value="Ribosomal_L6"/>
    <property type="match status" value="1"/>
</dbReference>
<dbReference type="GO" id="GO:0022625">
    <property type="term" value="C:cytosolic large ribosomal subunit"/>
    <property type="evidence" value="ECO:0007669"/>
    <property type="project" value="UniProtKB-UniRule"/>
</dbReference>
<dbReference type="GO" id="GO:0003735">
    <property type="term" value="F:structural constituent of ribosome"/>
    <property type="evidence" value="ECO:0007669"/>
    <property type="project" value="UniProtKB-UniRule"/>
</dbReference>
<evidence type="ECO:0000313" key="7">
    <source>
        <dbReference type="EMBL" id="AKM82700.1"/>
    </source>
</evidence>
<accession>A0A0G4B524</accession>
<dbReference type="PRINTS" id="PR00059">
    <property type="entry name" value="RIBOSOMALL6"/>
</dbReference>
<evidence type="ECO:0000259" key="6">
    <source>
        <dbReference type="Pfam" id="PF00347"/>
    </source>
</evidence>
<dbReference type="AlphaFoldDB" id="A0A0G4B524"/>
<feature type="domain" description="Large ribosomal subunit protein uL6 alpha-beta" evidence="6">
    <location>
        <begin position="14"/>
        <end position="82"/>
    </location>
</feature>
<dbReference type="GO" id="GO:0019843">
    <property type="term" value="F:rRNA binding"/>
    <property type="evidence" value="ECO:0007669"/>
    <property type="project" value="UniProtKB-UniRule"/>
</dbReference>
<evidence type="ECO:0000256" key="5">
    <source>
        <dbReference type="RuleBase" id="RU003870"/>
    </source>
</evidence>
<dbReference type="GO" id="GO:0002181">
    <property type="term" value="P:cytoplasmic translation"/>
    <property type="evidence" value="ECO:0007669"/>
    <property type="project" value="TreeGrafter"/>
</dbReference>
<dbReference type="InterPro" id="IPR000702">
    <property type="entry name" value="Ribosomal_uL6-like"/>
</dbReference>
<reference evidence="7 8" key="1">
    <citation type="journal article" date="2015" name="Nature">
        <title>rRNA introns, odd ribosomes, and small enigmatic genomes across a large radiation of phyla.</title>
        <authorList>
            <person name="Brown C.T."/>
            <person name="Hug L.A."/>
            <person name="Thomas B.C."/>
            <person name="Sharon I."/>
            <person name="Castelle C.J."/>
            <person name="Singh A."/>
            <person name="Wilkins M.J."/>
            <person name="Williams K.H."/>
            <person name="Banfield J.F."/>
        </authorList>
    </citation>
    <scope>NUCLEOTIDE SEQUENCE [LARGE SCALE GENOMIC DNA]</scope>
</reference>
<organism evidence="7 8">
    <name type="scientific">Berkelbacteria bacterium GW2011_GWE1_39_12</name>
    <dbReference type="NCBI Taxonomy" id="1618337"/>
    <lineage>
        <taxon>Bacteria</taxon>
        <taxon>Candidatus Berkelbacteria</taxon>
    </lineage>
</organism>
<dbReference type="PATRIC" id="fig|1618337.4.peg.911"/>
<dbReference type="SUPFAM" id="SSF56053">
    <property type="entry name" value="Ribosomal protein L6"/>
    <property type="match status" value="2"/>
</dbReference>
<name>A0A0G4B524_9BACT</name>
<dbReference type="HAMAP" id="MF_01365_B">
    <property type="entry name" value="Ribosomal_uL6_B"/>
    <property type="match status" value="1"/>
</dbReference>
<sequence>MSRIGRLPIKNIEGVTFTEDHGHIVITGPKGEQVLEFPRQLKLEKTDSEIILSRNSEDKKIRALHGLYRQLIANAMEGVSKGWEKKLDFKGVGYRAETQGDNKLVMALGFSHPVEIIAPEGITFTVQKNVITVSGIDKQKVGQVAANIRKIRPVEPYKGKGLKYIDEIPRKKLGKAAKAAGGAA</sequence>
<feature type="domain" description="Large ribosomal subunit protein uL6 alpha-beta" evidence="6">
    <location>
        <begin position="91"/>
        <end position="164"/>
    </location>
</feature>
<dbReference type="Proteomes" id="UP000035648">
    <property type="component" value="Chromosome"/>
</dbReference>
<keyword evidence="3 5" id="KW-0699">rRNA-binding</keyword>
<comment type="similarity">
    <text evidence="3 4">Belongs to the universal ribosomal protein uL6 family.</text>
</comment>
<gene>
    <name evidence="3" type="primary">rplF</name>
    <name evidence="7" type="ORF">UT28_C0001G0923</name>
</gene>
<protein>
    <recommendedName>
        <fullName evidence="3">Large ribosomal subunit protein uL6</fullName>
    </recommendedName>
</protein>
<keyword evidence="1 3" id="KW-0689">Ribosomal protein</keyword>
<dbReference type="InterPro" id="IPR019906">
    <property type="entry name" value="Ribosomal_uL6_bac-type"/>
</dbReference>
<dbReference type="KEGG" id="bbgw:UT28_C0001G0923"/>
<dbReference type="NCBIfam" id="TIGR03654">
    <property type="entry name" value="L6_bact"/>
    <property type="match status" value="1"/>
</dbReference>
<dbReference type="EMBL" id="CP011213">
    <property type="protein sequence ID" value="AKM82700.1"/>
    <property type="molecule type" value="Genomic_DNA"/>
</dbReference>
<evidence type="ECO:0000256" key="1">
    <source>
        <dbReference type="ARBA" id="ARBA00022980"/>
    </source>
</evidence>
<dbReference type="InterPro" id="IPR020040">
    <property type="entry name" value="Ribosomal_uL6_a/b-dom"/>
</dbReference>
<evidence type="ECO:0000256" key="3">
    <source>
        <dbReference type="HAMAP-Rule" id="MF_01365"/>
    </source>
</evidence>
<evidence type="ECO:0000313" key="8">
    <source>
        <dbReference type="Proteomes" id="UP000035648"/>
    </source>
</evidence>
<keyword evidence="3 5" id="KW-0694">RNA-binding</keyword>
<dbReference type="STRING" id="1618337.UT28_C0001G0923"/>
<evidence type="ECO:0000256" key="4">
    <source>
        <dbReference type="RuleBase" id="RU003869"/>
    </source>
</evidence>
<dbReference type="PANTHER" id="PTHR11655">
    <property type="entry name" value="60S/50S RIBOSOMAL PROTEIN L6/L9"/>
    <property type="match status" value="1"/>
</dbReference>